<dbReference type="InterPro" id="IPR011067">
    <property type="entry name" value="Plasmid_toxin/cell-grow_inhib"/>
</dbReference>
<keyword evidence="2" id="KW-1185">Reference proteome</keyword>
<dbReference type="RefSeq" id="WP_061127488.1">
    <property type="nucleotide sequence ID" value="NZ_FCOF02000041.1"/>
</dbReference>
<dbReference type="PANTHER" id="PTHR33988:SF3">
    <property type="entry name" value="ENDORIBONUCLEASE TOXIN CHPB-RELATED"/>
    <property type="match status" value="1"/>
</dbReference>
<evidence type="ECO:0000313" key="1">
    <source>
        <dbReference type="EMBL" id="SAK86213.1"/>
    </source>
</evidence>
<sequence>MYRRVDTHKIPDAGDVVRLHVGPSKGNERDGYRAVLVISDVVMNEITGRFTGLPVTSTIRGWETEVPISSLERPGVALIDQIRTWSHVHRELAFRGETVTEDELDAAKYAIRAFLQL</sequence>
<dbReference type="Proteomes" id="UP000054870">
    <property type="component" value="Unassembled WGS sequence"/>
</dbReference>
<dbReference type="GO" id="GO:0003677">
    <property type="term" value="F:DNA binding"/>
    <property type="evidence" value="ECO:0007669"/>
    <property type="project" value="InterPro"/>
</dbReference>
<dbReference type="EC" id="3.1.-.-" evidence="1"/>
<gene>
    <name evidence="1" type="primary">mazF</name>
    <name evidence="1" type="ORF">AWB75_05801</name>
</gene>
<dbReference type="InterPro" id="IPR003477">
    <property type="entry name" value="PemK-like"/>
</dbReference>
<dbReference type="GO" id="GO:0016075">
    <property type="term" value="P:rRNA catabolic process"/>
    <property type="evidence" value="ECO:0007669"/>
    <property type="project" value="TreeGrafter"/>
</dbReference>
<proteinExistence type="predicted"/>
<dbReference type="EMBL" id="FCOF02000041">
    <property type="protein sequence ID" value="SAK86213.1"/>
    <property type="molecule type" value="Genomic_DNA"/>
</dbReference>
<accession>A0A158CV08</accession>
<dbReference type="Gene3D" id="2.30.30.110">
    <property type="match status" value="1"/>
</dbReference>
<dbReference type="SUPFAM" id="SSF50118">
    <property type="entry name" value="Cell growth inhibitor/plasmid maintenance toxic component"/>
    <property type="match status" value="1"/>
</dbReference>
<dbReference type="PANTHER" id="PTHR33988">
    <property type="entry name" value="ENDORIBONUCLEASE MAZF-RELATED"/>
    <property type="match status" value="1"/>
</dbReference>
<organism evidence="1 2">
    <name type="scientific">Caballeronia catudaia</name>
    <dbReference type="NCBI Taxonomy" id="1777136"/>
    <lineage>
        <taxon>Bacteria</taxon>
        <taxon>Pseudomonadati</taxon>
        <taxon>Pseudomonadota</taxon>
        <taxon>Betaproteobacteria</taxon>
        <taxon>Burkholderiales</taxon>
        <taxon>Burkholderiaceae</taxon>
        <taxon>Caballeronia</taxon>
    </lineage>
</organism>
<dbReference type="AlphaFoldDB" id="A0A158CV08"/>
<dbReference type="GO" id="GO:0004521">
    <property type="term" value="F:RNA endonuclease activity"/>
    <property type="evidence" value="ECO:0007669"/>
    <property type="project" value="TreeGrafter"/>
</dbReference>
<protein>
    <submittedName>
        <fullName evidence="1">mRNA interferase MazF</fullName>
        <ecNumber evidence="1">3.1.-.-</ecNumber>
    </submittedName>
</protein>
<dbReference type="GO" id="GO:0016787">
    <property type="term" value="F:hydrolase activity"/>
    <property type="evidence" value="ECO:0007669"/>
    <property type="project" value="UniProtKB-KW"/>
</dbReference>
<dbReference type="Pfam" id="PF02452">
    <property type="entry name" value="PemK_toxin"/>
    <property type="match status" value="1"/>
</dbReference>
<dbReference type="GO" id="GO:0006402">
    <property type="term" value="P:mRNA catabolic process"/>
    <property type="evidence" value="ECO:0007669"/>
    <property type="project" value="TreeGrafter"/>
</dbReference>
<keyword evidence="1" id="KW-0378">Hydrolase</keyword>
<dbReference type="OrthoDB" id="9793906at2"/>
<name>A0A158CV08_9BURK</name>
<comment type="caution">
    <text evidence="1">The sequence shown here is derived from an EMBL/GenBank/DDBJ whole genome shotgun (WGS) entry which is preliminary data.</text>
</comment>
<reference evidence="1" key="1">
    <citation type="submission" date="2016-01" db="EMBL/GenBank/DDBJ databases">
        <authorList>
            <person name="Peeters C."/>
        </authorList>
    </citation>
    <scope>NUCLEOTIDE SEQUENCE [LARGE SCALE GENOMIC DNA]</scope>
    <source>
        <strain evidence="1">LMG 29318</strain>
    </source>
</reference>
<evidence type="ECO:0000313" key="2">
    <source>
        <dbReference type="Proteomes" id="UP000054870"/>
    </source>
</evidence>